<keyword evidence="2" id="KW-1185">Reference proteome</keyword>
<evidence type="ECO:0000313" key="1">
    <source>
        <dbReference type="EnsemblMetazoa" id="MESCA006120-PA"/>
    </source>
</evidence>
<dbReference type="EMBL" id="CAQQ02394185">
    <property type="status" value="NOT_ANNOTATED_CDS"/>
    <property type="molecule type" value="Genomic_DNA"/>
</dbReference>
<dbReference type="Proteomes" id="UP000015102">
    <property type="component" value="Unassembled WGS sequence"/>
</dbReference>
<reference evidence="1" key="2">
    <citation type="submission" date="2015-06" db="UniProtKB">
        <authorList>
            <consortium name="EnsemblMetazoa"/>
        </authorList>
    </citation>
    <scope>IDENTIFICATION</scope>
</reference>
<dbReference type="EMBL" id="CAQQ02394186">
    <property type="status" value="NOT_ANNOTATED_CDS"/>
    <property type="molecule type" value="Genomic_DNA"/>
</dbReference>
<accession>T1GR48</accession>
<organism evidence="1 2">
    <name type="scientific">Megaselia scalaris</name>
    <name type="common">Humpbacked fly</name>
    <name type="synonym">Phora scalaris</name>
    <dbReference type="NCBI Taxonomy" id="36166"/>
    <lineage>
        <taxon>Eukaryota</taxon>
        <taxon>Metazoa</taxon>
        <taxon>Ecdysozoa</taxon>
        <taxon>Arthropoda</taxon>
        <taxon>Hexapoda</taxon>
        <taxon>Insecta</taxon>
        <taxon>Pterygota</taxon>
        <taxon>Neoptera</taxon>
        <taxon>Endopterygota</taxon>
        <taxon>Diptera</taxon>
        <taxon>Brachycera</taxon>
        <taxon>Muscomorpha</taxon>
        <taxon>Platypezoidea</taxon>
        <taxon>Phoridae</taxon>
        <taxon>Megaseliini</taxon>
        <taxon>Megaselia</taxon>
    </lineage>
</organism>
<dbReference type="HOGENOM" id="CLU_2087554_0_0_1"/>
<evidence type="ECO:0000313" key="2">
    <source>
        <dbReference type="Proteomes" id="UP000015102"/>
    </source>
</evidence>
<dbReference type="AlphaFoldDB" id="T1GR48"/>
<proteinExistence type="predicted"/>
<name>T1GR48_MEGSC</name>
<sequence>MVTSIPLKLLNRIARFYNNKDVPYMFNKKLKFMPGGNYIPPKEAILGMVALKSLSYKFKVGGKNVYQTIKEIKPDYRGKETANLREDIPFLEDDDITAPANDVAATKMKKRMISLSD</sequence>
<dbReference type="EnsemblMetazoa" id="MESCA006120-RA">
    <property type="protein sequence ID" value="MESCA006120-PA"/>
    <property type="gene ID" value="MESCA006120"/>
</dbReference>
<reference evidence="2" key="1">
    <citation type="submission" date="2013-02" db="EMBL/GenBank/DDBJ databases">
        <authorList>
            <person name="Hughes D."/>
        </authorList>
    </citation>
    <scope>NUCLEOTIDE SEQUENCE</scope>
    <source>
        <strain>Durham</strain>
        <strain evidence="2">NC isolate 2 -- Noor lab</strain>
    </source>
</reference>
<protein>
    <submittedName>
        <fullName evidence="1">Uncharacterized protein</fullName>
    </submittedName>
</protein>